<gene>
    <name evidence="3" type="ORF">EV688_11718</name>
</gene>
<dbReference type="SUPFAM" id="SSF53335">
    <property type="entry name" value="S-adenosyl-L-methionine-dependent methyltransferases"/>
    <property type="match status" value="1"/>
</dbReference>
<name>A0A4R2KRG8_9GAMM</name>
<evidence type="ECO:0000313" key="3">
    <source>
        <dbReference type="EMBL" id="TCO72728.1"/>
    </source>
</evidence>
<dbReference type="OrthoDB" id="6191410at2"/>
<reference evidence="3 4" key="1">
    <citation type="submission" date="2019-03" db="EMBL/GenBank/DDBJ databases">
        <title>Genomic Encyclopedia of Type Strains, Phase IV (KMG-IV): sequencing the most valuable type-strain genomes for metagenomic binning, comparative biology and taxonomic classification.</title>
        <authorList>
            <person name="Goeker M."/>
        </authorList>
    </citation>
    <scope>NUCLEOTIDE SEQUENCE [LARGE SCALE GENOMIC DNA]</scope>
    <source>
        <strain evidence="3 4">DSM 23344</strain>
    </source>
</reference>
<evidence type="ECO:0000256" key="1">
    <source>
        <dbReference type="SAM" id="MobiDB-lite"/>
    </source>
</evidence>
<keyword evidence="3" id="KW-0808">Transferase</keyword>
<comment type="caution">
    <text evidence="3">The sequence shown here is derived from an EMBL/GenBank/DDBJ whole genome shotgun (WGS) entry which is preliminary data.</text>
</comment>
<dbReference type="EMBL" id="SLWX01000017">
    <property type="protein sequence ID" value="TCO72728.1"/>
    <property type="molecule type" value="Genomic_DNA"/>
</dbReference>
<dbReference type="InterPro" id="IPR029063">
    <property type="entry name" value="SAM-dependent_MTases_sf"/>
</dbReference>
<sequence>MAQEFSEISQQLETWYARDAGERLFAEIRARSRPLLETAFGYHILQLGPLPGRSLLNDSRIHHKIIAGAEGLGGVTLPCECAELPLESDSIDIVVALHTLDFCHNPHNCLREMQRVLTPNGHLLIVGFNPYSLKGASQRLRGALGNSLWRTRRPVSQYRLTDWLHLVGCKVECFDHLYPLPPWGSGRFHRTAAALNAALNRHQLPIGSVYLAHAIKQVPNIRRPVQRLARRRSLIGLGVANPAPTPSGMPNRQSSKNRAA</sequence>
<dbReference type="InterPro" id="IPR013216">
    <property type="entry name" value="Methyltransf_11"/>
</dbReference>
<protein>
    <submittedName>
        <fullName evidence="3">Methyltransferase family protein</fullName>
    </submittedName>
</protein>
<dbReference type="RefSeq" id="WP_117319229.1">
    <property type="nucleotide sequence ID" value="NZ_QQSW01000021.1"/>
</dbReference>
<proteinExistence type="predicted"/>
<feature type="region of interest" description="Disordered" evidence="1">
    <location>
        <begin position="239"/>
        <end position="260"/>
    </location>
</feature>
<dbReference type="AlphaFoldDB" id="A0A4R2KRG8"/>
<feature type="compositionally biased region" description="Polar residues" evidence="1">
    <location>
        <begin position="248"/>
        <end position="260"/>
    </location>
</feature>
<accession>A0A4R2KRG8</accession>
<keyword evidence="4" id="KW-1185">Reference proteome</keyword>
<organism evidence="3 4">
    <name type="scientific">Chromatocurvus halotolerans</name>
    <dbReference type="NCBI Taxonomy" id="1132028"/>
    <lineage>
        <taxon>Bacteria</taxon>
        <taxon>Pseudomonadati</taxon>
        <taxon>Pseudomonadota</taxon>
        <taxon>Gammaproteobacteria</taxon>
        <taxon>Cellvibrionales</taxon>
        <taxon>Halieaceae</taxon>
        <taxon>Chromatocurvus</taxon>
    </lineage>
</organism>
<evidence type="ECO:0000313" key="4">
    <source>
        <dbReference type="Proteomes" id="UP000294980"/>
    </source>
</evidence>
<dbReference type="Pfam" id="PF08241">
    <property type="entry name" value="Methyltransf_11"/>
    <property type="match status" value="1"/>
</dbReference>
<evidence type="ECO:0000259" key="2">
    <source>
        <dbReference type="Pfam" id="PF08241"/>
    </source>
</evidence>
<keyword evidence="3" id="KW-0489">Methyltransferase</keyword>
<dbReference type="Proteomes" id="UP000294980">
    <property type="component" value="Unassembled WGS sequence"/>
</dbReference>
<dbReference type="GO" id="GO:0008757">
    <property type="term" value="F:S-adenosylmethionine-dependent methyltransferase activity"/>
    <property type="evidence" value="ECO:0007669"/>
    <property type="project" value="InterPro"/>
</dbReference>
<dbReference type="Gene3D" id="3.40.50.150">
    <property type="entry name" value="Vaccinia Virus protein VP39"/>
    <property type="match status" value="1"/>
</dbReference>
<dbReference type="GO" id="GO:0032259">
    <property type="term" value="P:methylation"/>
    <property type="evidence" value="ECO:0007669"/>
    <property type="project" value="UniProtKB-KW"/>
</dbReference>
<feature type="domain" description="Methyltransferase type 11" evidence="2">
    <location>
        <begin position="78"/>
        <end position="125"/>
    </location>
</feature>